<reference evidence="2" key="2">
    <citation type="submission" date="2021-08" db="EMBL/GenBank/DDBJ databases">
        <authorList>
            <person name="Tani A."/>
            <person name="Ola A."/>
            <person name="Ogura Y."/>
            <person name="Katsura K."/>
            <person name="Hayashi T."/>
        </authorList>
    </citation>
    <scope>NUCLEOTIDE SEQUENCE</scope>
    <source>
        <strain evidence="2">DSM 19015</strain>
    </source>
</reference>
<reference evidence="2" key="1">
    <citation type="journal article" date="2021" name="Front. Microbiol.">
        <title>Comprehensive Comparative Genomics and Phenotyping of Methylobacterium Species.</title>
        <authorList>
            <person name="Alessa O."/>
            <person name="Ogura Y."/>
            <person name="Fujitani Y."/>
            <person name="Takami H."/>
            <person name="Hayashi T."/>
            <person name="Sahin N."/>
            <person name="Tani A."/>
        </authorList>
    </citation>
    <scope>NUCLEOTIDE SEQUENCE</scope>
    <source>
        <strain evidence="2">DSM 19015</strain>
    </source>
</reference>
<gene>
    <name evidence="2" type="ORF">OCOJLMKI_5225</name>
</gene>
<sequence length="86" mass="9732">MELTGRFWFKRTWSGKLVLLVEEKRQRRRLFGKGGSEFKLTWREAKLLDFADNALSPLVDLGRQHRHGSGSRSGPRLVPVPAAASA</sequence>
<name>A0ABQ4S4E0_9HYPH</name>
<organism evidence="2 3">
    <name type="scientific">Methylobacterium iners</name>
    <dbReference type="NCBI Taxonomy" id="418707"/>
    <lineage>
        <taxon>Bacteria</taxon>
        <taxon>Pseudomonadati</taxon>
        <taxon>Pseudomonadota</taxon>
        <taxon>Alphaproteobacteria</taxon>
        <taxon>Hyphomicrobiales</taxon>
        <taxon>Methylobacteriaceae</taxon>
        <taxon>Methylobacterium</taxon>
    </lineage>
</organism>
<protein>
    <submittedName>
        <fullName evidence="2">Uncharacterized protein</fullName>
    </submittedName>
</protein>
<feature type="region of interest" description="Disordered" evidence="1">
    <location>
        <begin position="62"/>
        <end position="86"/>
    </location>
</feature>
<proteinExistence type="predicted"/>
<dbReference type="RefSeq" id="WP_238247088.1">
    <property type="nucleotide sequence ID" value="NZ_BPQP01000138.1"/>
</dbReference>
<accession>A0ABQ4S4E0</accession>
<dbReference type="Proteomes" id="UP001055125">
    <property type="component" value="Unassembled WGS sequence"/>
</dbReference>
<evidence type="ECO:0000256" key="1">
    <source>
        <dbReference type="SAM" id="MobiDB-lite"/>
    </source>
</evidence>
<evidence type="ECO:0000313" key="2">
    <source>
        <dbReference type="EMBL" id="GJD97986.1"/>
    </source>
</evidence>
<comment type="caution">
    <text evidence="2">The sequence shown here is derived from an EMBL/GenBank/DDBJ whole genome shotgun (WGS) entry which is preliminary data.</text>
</comment>
<keyword evidence="3" id="KW-1185">Reference proteome</keyword>
<dbReference type="EMBL" id="BPQP01000138">
    <property type="protein sequence ID" value="GJD97986.1"/>
    <property type="molecule type" value="Genomic_DNA"/>
</dbReference>
<evidence type="ECO:0000313" key="3">
    <source>
        <dbReference type="Proteomes" id="UP001055125"/>
    </source>
</evidence>